<feature type="compositionally biased region" description="Pro residues" evidence="1">
    <location>
        <begin position="248"/>
        <end position="272"/>
    </location>
</feature>
<feature type="transmembrane region" description="Helical" evidence="2">
    <location>
        <begin position="76"/>
        <end position="94"/>
    </location>
</feature>
<feature type="compositionally biased region" description="Basic and acidic residues" evidence="1">
    <location>
        <begin position="275"/>
        <end position="292"/>
    </location>
</feature>
<feature type="compositionally biased region" description="Basic and acidic residues" evidence="1">
    <location>
        <begin position="237"/>
        <end position="246"/>
    </location>
</feature>
<dbReference type="Proteomes" id="UP000037982">
    <property type="component" value="Unassembled WGS sequence"/>
</dbReference>
<evidence type="ECO:0000313" key="3">
    <source>
        <dbReference type="EMBL" id="KPC62264.1"/>
    </source>
</evidence>
<evidence type="ECO:0000256" key="1">
    <source>
        <dbReference type="SAM" id="MobiDB-lite"/>
    </source>
</evidence>
<dbReference type="AlphaFoldDB" id="A0A0N0XU99"/>
<name>A0A0N0XU99_9ACTN</name>
<organism evidence="3 4">
    <name type="scientific">Streptomyces chattanoogensis</name>
    <dbReference type="NCBI Taxonomy" id="66876"/>
    <lineage>
        <taxon>Bacteria</taxon>
        <taxon>Bacillati</taxon>
        <taxon>Actinomycetota</taxon>
        <taxon>Actinomycetes</taxon>
        <taxon>Kitasatosporales</taxon>
        <taxon>Streptomycetaceae</taxon>
        <taxon>Streptomyces</taxon>
    </lineage>
</organism>
<comment type="caution">
    <text evidence="3">The sequence shown here is derived from an EMBL/GenBank/DDBJ whole genome shotgun (WGS) entry which is preliminary data.</text>
</comment>
<feature type="compositionally biased region" description="Low complexity" evidence="1">
    <location>
        <begin position="219"/>
        <end position="229"/>
    </location>
</feature>
<proteinExistence type="predicted"/>
<keyword evidence="2" id="KW-0812">Transmembrane</keyword>
<feature type="transmembrane region" description="Helical" evidence="2">
    <location>
        <begin position="49"/>
        <end position="69"/>
    </location>
</feature>
<keyword evidence="2" id="KW-1133">Transmembrane helix</keyword>
<protein>
    <submittedName>
        <fullName evidence="3">Uncharacterized protein</fullName>
    </submittedName>
</protein>
<feature type="transmembrane region" description="Helical" evidence="2">
    <location>
        <begin position="106"/>
        <end position="131"/>
    </location>
</feature>
<evidence type="ECO:0000313" key="4">
    <source>
        <dbReference type="Proteomes" id="UP000037982"/>
    </source>
</evidence>
<dbReference type="PATRIC" id="fig|66876.3.peg.4633"/>
<evidence type="ECO:0000256" key="2">
    <source>
        <dbReference type="SAM" id="Phobius"/>
    </source>
</evidence>
<keyword evidence="4" id="KW-1185">Reference proteome</keyword>
<gene>
    <name evidence="3" type="ORF">ADL29_21155</name>
</gene>
<dbReference type="EMBL" id="LGKG01000141">
    <property type="protein sequence ID" value="KPC62264.1"/>
    <property type="molecule type" value="Genomic_DNA"/>
</dbReference>
<sequence length="292" mass="31629">MVRNVIGSLIALIGATAAVWSPFRPWYDGRHGSDFRIEDLFTHITDGRASLYGSLFLPLAFAGLVTLIGVALRSRLLVACAGVVVLGFTVLWMVRQGQAAGELTAGAHGLGAGVPAALGGGVLLLVGALVMSGRRSRVGGRHAGRRYDEGYDEGYDEAYGRYDERPAPHPVASEPWDPARPVTHDPAAQEWTPEQYTNDQYGDEYGNEGEPGGEPPYEGPVTRPLTRPGFGPGGPGPERRPPHEPATEPWPRPTPPPPPPERPGQRQPPTPPVEWGREERQRGVQRPPEERE</sequence>
<accession>A0A0N0XU99</accession>
<keyword evidence="2" id="KW-0472">Membrane</keyword>
<reference evidence="4" key="1">
    <citation type="submission" date="2015-07" db="EMBL/GenBank/DDBJ databases">
        <authorList>
            <person name="Ju K.-S."/>
            <person name="Doroghazi J.R."/>
            <person name="Metcalf W.W."/>
        </authorList>
    </citation>
    <scope>NUCLEOTIDE SEQUENCE [LARGE SCALE GENOMIC DNA]</scope>
    <source>
        <strain evidence="4">NRRL ISP-5002</strain>
    </source>
</reference>
<feature type="compositionally biased region" description="Basic and acidic residues" evidence="1">
    <location>
        <begin position="158"/>
        <end position="167"/>
    </location>
</feature>
<feature type="region of interest" description="Disordered" evidence="1">
    <location>
        <begin position="158"/>
        <end position="292"/>
    </location>
</feature>
<dbReference type="RefSeq" id="WP_053925150.1">
    <property type="nucleotide sequence ID" value="NZ_LGKG01000141.1"/>
</dbReference>